<proteinExistence type="predicted"/>
<sequence>MSCVVLMLIVVIANGKASDLLLAEGKTNN</sequence>
<evidence type="ECO:0000313" key="2">
    <source>
        <dbReference type="EMBL" id="JAD60901.1"/>
    </source>
</evidence>
<reference evidence="2" key="2">
    <citation type="journal article" date="2015" name="Data Brief">
        <title>Shoot transcriptome of the giant reed, Arundo donax.</title>
        <authorList>
            <person name="Barrero R.A."/>
            <person name="Guerrero F.D."/>
            <person name="Moolhuijzen P."/>
            <person name="Goolsby J.A."/>
            <person name="Tidwell J."/>
            <person name="Bellgard S.E."/>
            <person name="Bellgard M.I."/>
        </authorList>
    </citation>
    <scope>NUCLEOTIDE SEQUENCE</scope>
    <source>
        <tissue evidence="2">Shoot tissue taken approximately 20 cm above the soil surface</tissue>
    </source>
</reference>
<dbReference type="AlphaFoldDB" id="A0A0A9BC38"/>
<accession>A0A0A9BC38</accession>
<dbReference type="EMBL" id="GBRH01236994">
    <property type="protein sequence ID" value="JAD60901.1"/>
    <property type="molecule type" value="Transcribed_RNA"/>
</dbReference>
<name>A0A0A9BC38_ARUDO</name>
<protein>
    <submittedName>
        <fullName evidence="2">Uncharacterized protein</fullName>
    </submittedName>
</protein>
<feature type="chain" id="PRO_5002042854" evidence="1">
    <location>
        <begin position="18"/>
        <end position="29"/>
    </location>
</feature>
<keyword evidence="1" id="KW-0732">Signal</keyword>
<feature type="signal peptide" evidence="1">
    <location>
        <begin position="1"/>
        <end position="17"/>
    </location>
</feature>
<reference evidence="2" key="1">
    <citation type="submission" date="2014-09" db="EMBL/GenBank/DDBJ databases">
        <authorList>
            <person name="Magalhaes I.L.F."/>
            <person name="Oliveira U."/>
            <person name="Santos F.R."/>
            <person name="Vidigal T.H.D.A."/>
            <person name="Brescovit A.D."/>
            <person name="Santos A.J."/>
        </authorList>
    </citation>
    <scope>NUCLEOTIDE SEQUENCE</scope>
    <source>
        <tissue evidence="2">Shoot tissue taken approximately 20 cm above the soil surface</tissue>
    </source>
</reference>
<evidence type="ECO:0000256" key="1">
    <source>
        <dbReference type="SAM" id="SignalP"/>
    </source>
</evidence>
<organism evidence="2">
    <name type="scientific">Arundo donax</name>
    <name type="common">Giant reed</name>
    <name type="synonym">Donax arundinaceus</name>
    <dbReference type="NCBI Taxonomy" id="35708"/>
    <lineage>
        <taxon>Eukaryota</taxon>
        <taxon>Viridiplantae</taxon>
        <taxon>Streptophyta</taxon>
        <taxon>Embryophyta</taxon>
        <taxon>Tracheophyta</taxon>
        <taxon>Spermatophyta</taxon>
        <taxon>Magnoliopsida</taxon>
        <taxon>Liliopsida</taxon>
        <taxon>Poales</taxon>
        <taxon>Poaceae</taxon>
        <taxon>PACMAD clade</taxon>
        <taxon>Arundinoideae</taxon>
        <taxon>Arundineae</taxon>
        <taxon>Arundo</taxon>
    </lineage>
</organism>